<organism evidence="3 4">
    <name type="scientific">Caballeronia sordidicola</name>
    <name type="common">Burkholderia sordidicola</name>
    <dbReference type="NCBI Taxonomy" id="196367"/>
    <lineage>
        <taxon>Bacteria</taxon>
        <taxon>Pseudomonadati</taxon>
        <taxon>Pseudomonadota</taxon>
        <taxon>Betaproteobacteria</taxon>
        <taxon>Burkholderiales</taxon>
        <taxon>Burkholderiaceae</taxon>
        <taxon>Caballeronia</taxon>
    </lineage>
</organism>
<evidence type="ECO:0000313" key="3">
    <source>
        <dbReference type="EMBL" id="OTP66356.1"/>
    </source>
</evidence>
<feature type="domain" description="Fumarylacetoacetase-like C-terminal" evidence="2">
    <location>
        <begin position="2"/>
        <end position="121"/>
    </location>
</feature>
<dbReference type="GO" id="GO:0016787">
    <property type="term" value="F:hydrolase activity"/>
    <property type="evidence" value="ECO:0007669"/>
    <property type="project" value="UniProtKB-KW"/>
</dbReference>
<evidence type="ECO:0000259" key="2">
    <source>
        <dbReference type="Pfam" id="PF01557"/>
    </source>
</evidence>
<dbReference type="Proteomes" id="UP000195221">
    <property type="component" value="Unassembled WGS sequence"/>
</dbReference>
<reference evidence="3 4" key="1">
    <citation type="submission" date="2017-03" db="EMBL/GenBank/DDBJ databases">
        <title>Genome analysis of strain PAMC 26577.</title>
        <authorList>
            <person name="Oh H.-M."/>
            <person name="Yang J.-A."/>
        </authorList>
    </citation>
    <scope>NUCLEOTIDE SEQUENCE [LARGE SCALE GENOMIC DNA]</scope>
    <source>
        <strain evidence="3 4">PAMC 26577</strain>
    </source>
</reference>
<name>A0A242M584_CABSO</name>
<protein>
    <submittedName>
        <fullName evidence="3">Fumarylacetoacetate hydrolase family protein</fullName>
    </submittedName>
</protein>
<gene>
    <name evidence="3" type="ORF">PAMC26577_37865</name>
</gene>
<accession>A0A242M584</accession>
<dbReference type="AlphaFoldDB" id="A0A242M584"/>
<keyword evidence="3" id="KW-0378">Hydrolase</keyword>
<sequence>MREYQFKTPQWTIGKNFDDTGAFGPDLVTADELPLGAQGLRLETRLNGELVQSANTNDMVFDVPTLISLLSEAMTLEPGDVIVAGTPSGIGWARSPKLLMRHGDVCEVSVQGIGTLRNTIVDEGEIG</sequence>
<dbReference type="EMBL" id="NBTZ01000161">
    <property type="protein sequence ID" value="OTP66356.1"/>
    <property type="molecule type" value="Genomic_DNA"/>
</dbReference>
<dbReference type="SUPFAM" id="SSF56529">
    <property type="entry name" value="FAH"/>
    <property type="match status" value="1"/>
</dbReference>
<dbReference type="Pfam" id="PF01557">
    <property type="entry name" value="FAA_hydrolase"/>
    <property type="match status" value="1"/>
</dbReference>
<comment type="caution">
    <text evidence="3">The sequence shown here is derived from an EMBL/GenBank/DDBJ whole genome shotgun (WGS) entry which is preliminary data.</text>
</comment>
<evidence type="ECO:0000313" key="4">
    <source>
        <dbReference type="Proteomes" id="UP000195221"/>
    </source>
</evidence>
<dbReference type="PANTHER" id="PTHR11820">
    <property type="entry name" value="ACYLPYRUVASE"/>
    <property type="match status" value="1"/>
</dbReference>
<dbReference type="Gene3D" id="3.90.850.10">
    <property type="entry name" value="Fumarylacetoacetase-like, C-terminal domain"/>
    <property type="match status" value="1"/>
</dbReference>
<evidence type="ECO:0000256" key="1">
    <source>
        <dbReference type="ARBA" id="ARBA00022723"/>
    </source>
</evidence>
<proteinExistence type="predicted"/>
<dbReference type="InterPro" id="IPR011234">
    <property type="entry name" value="Fumarylacetoacetase-like_C"/>
</dbReference>
<keyword evidence="1" id="KW-0479">Metal-binding</keyword>
<dbReference type="InterPro" id="IPR036663">
    <property type="entry name" value="Fumarylacetoacetase_C_sf"/>
</dbReference>
<dbReference type="GO" id="GO:0046872">
    <property type="term" value="F:metal ion binding"/>
    <property type="evidence" value="ECO:0007669"/>
    <property type="project" value="UniProtKB-KW"/>
</dbReference>
<dbReference type="PANTHER" id="PTHR11820:SF112">
    <property type="entry name" value="FUMARYLACETOACETATE HYDROLASE FAMILY PROTEIN (AFU_ORTHOLOGUE AFUA_1G02370)-RELATED"/>
    <property type="match status" value="1"/>
</dbReference>